<comment type="function">
    <text evidence="8">Plays an important role in the de novo pathway of purine nucleotide biosynthesis. Catalyzes the first committed step in the biosynthesis of AMP from IMP.</text>
</comment>
<protein>
    <recommendedName>
        <fullName evidence="8 10">Adenylosuccinate synthetase</fullName>
        <shortName evidence="8">AMPSase</shortName>
        <shortName evidence="8">AdSS</shortName>
        <ecNumber evidence="8 10">6.3.4.4</ecNumber>
    </recommendedName>
    <alternativeName>
        <fullName evidence="8">IMP--aspartate ligase</fullName>
    </alternativeName>
</protein>
<evidence type="ECO:0000256" key="4">
    <source>
        <dbReference type="ARBA" id="ARBA00022741"/>
    </source>
</evidence>
<dbReference type="SMART" id="SM00788">
    <property type="entry name" value="Adenylsucc_synt"/>
    <property type="match status" value="1"/>
</dbReference>
<dbReference type="InterPro" id="IPR042111">
    <property type="entry name" value="Adenylosuccinate_synth_dom3"/>
</dbReference>
<comment type="similarity">
    <text evidence="8 10">Belongs to the adenylosuccinate synthetase family.</text>
</comment>
<sequence>MAQNIVVLGTQWGDEGKGKIVDLLTPEARYVVRYQGGHNAGHTIMINQKTITLHIIPSGILHEDVINVIAGGVVLSPISFIKEIEKLKELNVYVNERIFISESCALVLPYHVAMDLLREKKISSHITTMHTSTIENLIIGTTGCGIGPAYEDKAARRSLRVSDLYNSVSFENKLKHVADYYNFQLEKYYQVEPIDYKVVLDEIMSVSDSLINMITDVPELLVNARKEGENVIFEGAQGSLLDLNYGTYPYVTSTNTIAGSVTVGVGVGPNYIDNVIGVIKSYSTRVGYGPFPTELVDNIGERLCVNGKEFGSTTGRRRRTGWFDAVLVRYAIKISSITFGCLTKIDVLDGLEKIKICVAYQYPDGELTYNFPSTLEKIENVTPVYESLSGWANGAVSGIKQFDQLPIEAKNYVKRIEEIIGISINIISTGSDRSMNIILKNPWD</sequence>
<evidence type="ECO:0000256" key="9">
    <source>
        <dbReference type="PROSITE-ProRule" id="PRU10134"/>
    </source>
</evidence>
<comment type="subunit">
    <text evidence="1 8">Homodimer.</text>
</comment>
<dbReference type="OrthoDB" id="9807553at2"/>
<dbReference type="EMBL" id="CP002189">
    <property type="protein sequence ID" value="ADV33492.1"/>
    <property type="molecule type" value="Genomic_DNA"/>
</dbReference>
<feature type="binding site" evidence="8">
    <location>
        <position position="156"/>
    </location>
    <ligand>
        <name>IMP</name>
        <dbReference type="ChEBI" id="CHEBI:58053"/>
        <note>ligand shared between dimeric partners</note>
    </ligand>
</feature>
<dbReference type="InterPro" id="IPR027417">
    <property type="entry name" value="P-loop_NTPase"/>
</dbReference>
<dbReference type="KEGG" id="bva:BVAF_083"/>
<dbReference type="PROSITE" id="PS01266">
    <property type="entry name" value="ADENYLOSUCCIN_SYN_1"/>
    <property type="match status" value="1"/>
</dbReference>
<feature type="binding site" description="in other chain" evidence="8">
    <location>
        <position position="316"/>
    </location>
    <ligand>
        <name>IMP</name>
        <dbReference type="ChEBI" id="CHEBI:58053"/>
        <note>ligand shared between dimeric partners</note>
    </ligand>
</feature>
<dbReference type="GO" id="GO:0005737">
    <property type="term" value="C:cytoplasm"/>
    <property type="evidence" value="ECO:0007669"/>
    <property type="project" value="UniProtKB-SubCell"/>
</dbReference>
<keyword evidence="12" id="KW-1185">Reference proteome</keyword>
<dbReference type="STRING" id="859654.BVAF_083"/>
<dbReference type="Proteomes" id="UP000007464">
    <property type="component" value="Chromosome"/>
</dbReference>
<dbReference type="HOGENOM" id="CLU_029848_0_0_6"/>
<dbReference type="CDD" id="cd03108">
    <property type="entry name" value="AdSS"/>
    <property type="match status" value="1"/>
</dbReference>
<dbReference type="InterPro" id="IPR042109">
    <property type="entry name" value="Adenylosuccinate_synth_dom1"/>
</dbReference>
<evidence type="ECO:0000256" key="1">
    <source>
        <dbReference type="ARBA" id="ARBA00011738"/>
    </source>
</evidence>
<dbReference type="Gene3D" id="3.90.170.10">
    <property type="entry name" value="Adenylosuccinate Synthetase, subunit A, domain 3"/>
    <property type="match status" value="1"/>
</dbReference>
<feature type="binding site" description="in other chain" evidence="8">
    <location>
        <begin position="39"/>
        <end position="42"/>
    </location>
    <ligand>
        <name>IMP</name>
        <dbReference type="ChEBI" id="CHEBI:58053"/>
        <note>ligand shared between dimeric partners</note>
    </ligand>
</feature>
<feature type="binding site" evidence="8">
    <location>
        <position position="41"/>
    </location>
    <ligand>
        <name>Mg(2+)</name>
        <dbReference type="ChEBI" id="CHEBI:18420"/>
    </ligand>
</feature>
<keyword evidence="4 8" id="KW-0547">Nucleotide-binding</keyword>
<comment type="catalytic activity">
    <reaction evidence="8 10">
        <text>IMP + L-aspartate + GTP = N(6)-(1,2-dicarboxyethyl)-AMP + GDP + phosphate + 2 H(+)</text>
        <dbReference type="Rhea" id="RHEA:15753"/>
        <dbReference type="ChEBI" id="CHEBI:15378"/>
        <dbReference type="ChEBI" id="CHEBI:29991"/>
        <dbReference type="ChEBI" id="CHEBI:37565"/>
        <dbReference type="ChEBI" id="CHEBI:43474"/>
        <dbReference type="ChEBI" id="CHEBI:57567"/>
        <dbReference type="ChEBI" id="CHEBI:58053"/>
        <dbReference type="ChEBI" id="CHEBI:58189"/>
        <dbReference type="EC" id="6.3.4.4"/>
    </reaction>
</comment>
<keyword evidence="5 8" id="KW-0658">Purine biosynthesis</keyword>
<gene>
    <name evidence="8 11" type="primary">purA</name>
    <name evidence="11" type="ordered locus">BVAF_083</name>
</gene>
<dbReference type="SUPFAM" id="SSF52540">
    <property type="entry name" value="P-loop containing nucleoside triphosphate hydrolases"/>
    <property type="match status" value="1"/>
</dbReference>
<evidence type="ECO:0000256" key="3">
    <source>
        <dbReference type="ARBA" id="ARBA00022723"/>
    </source>
</evidence>
<feature type="binding site" evidence="8">
    <location>
        <position position="14"/>
    </location>
    <ligand>
        <name>Mg(2+)</name>
        <dbReference type="ChEBI" id="CHEBI:18420"/>
    </ligand>
</feature>
<dbReference type="UniPathway" id="UPA00075">
    <property type="reaction ID" value="UER00335"/>
</dbReference>
<evidence type="ECO:0000313" key="11">
    <source>
        <dbReference type="EMBL" id="ADV33492.1"/>
    </source>
</evidence>
<dbReference type="GO" id="GO:0044208">
    <property type="term" value="P:'de novo' AMP biosynthetic process"/>
    <property type="evidence" value="ECO:0007669"/>
    <property type="project" value="UniProtKB-UniRule"/>
</dbReference>
<dbReference type="Pfam" id="PF00709">
    <property type="entry name" value="Adenylsucc_synt"/>
    <property type="match status" value="1"/>
</dbReference>
<organism evidence="11 12">
    <name type="scientific">Blochmanniella vafra (strain BVAF)</name>
    <dbReference type="NCBI Taxonomy" id="859654"/>
    <lineage>
        <taxon>Bacteria</taxon>
        <taxon>Pseudomonadati</taxon>
        <taxon>Pseudomonadota</taxon>
        <taxon>Gammaproteobacteria</taxon>
        <taxon>Enterobacterales</taxon>
        <taxon>Enterobacteriaceae</taxon>
        <taxon>ant endosymbionts</taxon>
        <taxon>Candidatus Blochmanniella</taxon>
    </lineage>
</organism>
<dbReference type="Gene3D" id="3.40.440.10">
    <property type="entry name" value="Adenylosuccinate Synthetase, subunit A, domain 1"/>
    <property type="match status" value="1"/>
</dbReference>
<feature type="active site" description="Proton donor" evidence="8">
    <location>
        <position position="42"/>
    </location>
</feature>
<feature type="binding site" description="in other chain" evidence="8">
    <location>
        <position position="142"/>
    </location>
    <ligand>
        <name>IMP</name>
        <dbReference type="ChEBI" id="CHEBI:58053"/>
        <note>ligand shared between dimeric partners</note>
    </ligand>
</feature>
<keyword evidence="3 8" id="KW-0479">Metal-binding</keyword>
<comment type="subcellular location">
    <subcellularLocation>
        <location evidence="8">Cytoplasm</location>
    </subcellularLocation>
</comment>
<feature type="active site" description="Proton acceptor" evidence="8">
    <location>
        <position position="14"/>
    </location>
</feature>
<evidence type="ECO:0000256" key="5">
    <source>
        <dbReference type="ARBA" id="ARBA00022755"/>
    </source>
</evidence>
<evidence type="ECO:0000256" key="8">
    <source>
        <dbReference type="HAMAP-Rule" id="MF_00011"/>
    </source>
</evidence>
<dbReference type="InterPro" id="IPR018220">
    <property type="entry name" value="Adenylosuccin_syn_GTP-bd"/>
</dbReference>
<feature type="binding site" evidence="8">
    <location>
        <begin position="41"/>
        <end position="43"/>
    </location>
    <ligand>
        <name>GTP</name>
        <dbReference type="ChEBI" id="CHEBI:37565"/>
    </ligand>
</feature>
<evidence type="ECO:0000256" key="7">
    <source>
        <dbReference type="ARBA" id="ARBA00023134"/>
    </source>
</evidence>
<dbReference type="GO" id="GO:0005525">
    <property type="term" value="F:GTP binding"/>
    <property type="evidence" value="ECO:0007669"/>
    <property type="project" value="UniProtKB-UniRule"/>
</dbReference>
<feature type="binding site" evidence="8">
    <location>
        <begin position="312"/>
        <end position="318"/>
    </location>
    <ligand>
        <name>substrate</name>
    </ligand>
</feature>
<keyword evidence="6 8" id="KW-0460">Magnesium</keyword>
<dbReference type="Gene3D" id="1.10.300.10">
    <property type="entry name" value="Adenylosuccinate Synthetase, subunit A, domain 2"/>
    <property type="match status" value="1"/>
</dbReference>
<dbReference type="InterPro" id="IPR042110">
    <property type="entry name" value="Adenylosuccinate_synth_dom2"/>
</dbReference>
<feature type="binding site" evidence="8">
    <location>
        <begin position="13"/>
        <end position="19"/>
    </location>
    <ligand>
        <name>GTP</name>
        <dbReference type="ChEBI" id="CHEBI:37565"/>
    </ligand>
</feature>
<dbReference type="AlphaFoldDB" id="E8Q6Q1"/>
<evidence type="ECO:0000256" key="2">
    <source>
        <dbReference type="ARBA" id="ARBA00022598"/>
    </source>
</evidence>
<evidence type="ECO:0000256" key="6">
    <source>
        <dbReference type="ARBA" id="ARBA00022842"/>
    </source>
</evidence>
<name>E8Q6Q1_BLOVB</name>
<dbReference type="GO" id="GO:0004019">
    <property type="term" value="F:adenylosuccinate synthase activity"/>
    <property type="evidence" value="ECO:0007669"/>
    <property type="project" value="UniProtKB-UniRule"/>
</dbReference>
<dbReference type="EC" id="6.3.4.4" evidence="8 10"/>
<feature type="binding site" description="in other chain" evidence="8">
    <location>
        <position position="252"/>
    </location>
    <ligand>
        <name>IMP</name>
        <dbReference type="ChEBI" id="CHEBI:58053"/>
        <note>ligand shared between dimeric partners</note>
    </ligand>
</feature>
<dbReference type="NCBIfam" id="TIGR00184">
    <property type="entry name" value="purA"/>
    <property type="match status" value="1"/>
</dbReference>
<feature type="binding site" description="in other chain" evidence="8">
    <location>
        <position position="237"/>
    </location>
    <ligand>
        <name>IMP</name>
        <dbReference type="ChEBI" id="CHEBI:58053"/>
        <note>ligand shared between dimeric partners</note>
    </ligand>
</feature>
<keyword evidence="7 8" id="KW-0342">GTP-binding</keyword>
<dbReference type="InterPro" id="IPR033128">
    <property type="entry name" value="Adenylosuccin_syn_Lys_AS"/>
</dbReference>
<dbReference type="GO" id="GO:0046040">
    <property type="term" value="P:IMP metabolic process"/>
    <property type="evidence" value="ECO:0007669"/>
    <property type="project" value="TreeGrafter"/>
</dbReference>
<evidence type="ECO:0000313" key="12">
    <source>
        <dbReference type="Proteomes" id="UP000007464"/>
    </source>
</evidence>
<dbReference type="GO" id="GO:0000287">
    <property type="term" value="F:magnesium ion binding"/>
    <property type="evidence" value="ECO:0007669"/>
    <property type="project" value="UniProtKB-UniRule"/>
</dbReference>
<feature type="binding site" description="in other chain" evidence="8">
    <location>
        <begin position="14"/>
        <end position="17"/>
    </location>
    <ligand>
        <name>IMP</name>
        <dbReference type="ChEBI" id="CHEBI:58053"/>
        <note>ligand shared between dimeric partners</note>
    </ligand>
</feature>
<feature type="binding site" evidence="8">
    <location>
        <position position="318"/>
    </location>
    <ligand>
        <name>GTP</name>
        <dbReference type="ChEBI" id="CHEBI:37565"/>
    </ligand>
</feature>
<feature type="active site" evidence="9">
    <location>
        <position position="153"/>
    </location>
</feature>
<comment type="pathway">
    <text evidence="8 10">Purine metabolism; AMP biosynthesis via de novo pathway; AMP from IMP: step 1/2.</text>
</comment>
<dbReference type="PROSITE" id="PS00513">
    <property type="entry name" value="ADENYLOSUCCIN_SYN_2"/>
    <property type="match status" value="1"/>
</dbReference>
<keyword evidence="8" id="KW-0963">Cytoplasm</keyword>
<keyword evidence="2 8" id="KW-0436">Ligase</keyword>
<dbReference type="FunFam" id="3.90.170.10:FF:000001">
    <property type="entry name" value="Adenylosuccinate synthetase"/>
    <property type="match status" value="1"/>
</dbReference>
<reference evidence="11 12" key="1">
    <citation type="journal article" date="2010" name="BMC Genomics">
        <title>Unprecedented loss of ammonia assimilation capability in a urease-encoding bacterial mutualist.</title>
        <authorList>
            <person name="Williams L.E."/>
            <person name="Wernegreen J.J."/>
        </authorList>
    </citation>
    <scope>NUCLEOTIDE SEQUENCE [LARGE SCALE GENOMIC DNA]</scope>
    <source>
        <strain evidence="11 12">BVAF</strain>
    </source>
</reference>
<dbReference type="NCBIfam" id="NF002223">
    <property type="entry name" value="PRK01117.1"/>
    <property type="match status" value="1"/>
</dbReference>
<comment type="cofactor">
    <cofactor evidence="8">
        <name>Mg(2+)</name>
        <dbReference type="ChEBI" id="CHEBI:18420"/>
    </cofactor>
    <text evidence="8">Binds 1 Mg(2+) ion per subunit.</text>
</comment>
<dbReference type="RefSeq" id="WP_013516417.1">
    <property type="nucleotide sequence ID" value="NC_014909.2"/>
</dbReference>
<feature type="binding site" evidence="8">
    <location>
        <begin position="344"/>
        <end position="346"/>
    </location>
    <ligand>
        <name>GTP</name>
        <dbReference type="ChEBI" id="CHEBI:37565"/>
    </ligand>
</feature>
<dbReference type="PANTHER" id="PTHR11846">
    <property type="entry name" value="ADENYLOSUCCINATE SYNTHETASE"/>
    <property type="match status" value="1"/>
</dbReference>
<dbReference type="PANTHER" id="PTHR11846:SF0">
    <property type="entry name" value="ADENYLOSUCCINATE SYNTHETASE"/>
    <property type="match status" value="1"/>
</dbReference>
<dbReference type="FunFam" id="1.10.300.10:FF:000001">
    <property type="entry name" value="Adenylosuccinate synthetase"/>
    <property type="match status" value="1"/>
</dbReference>
<feature type="binding site" evidence="8">
    <location>
        <begin position="428"/>
        <end position="430"/>
    </location>
    <ligand>
        <name>GTP</name>
        <dbReference type="ChEBI" id="CHEBI:37565"/>
    </ligand>
</feature>
<dbReference type="InterPro" id="IPR001114">
    <property type="entry name" value="Adenylosuccinate_synthetase"/>
</dbReference>
<dbReference type="HAMAP" id="MF_00011">
    <property type="entry name" value="Adenylosucc_synth"/>
    <property type="match status" value="1"/>
</dbReference>
<accession>E8Q6Q1</accession>
<proteinExistence type="inferred from homology"/>
<evidence type="ECO:0000256" key="10">
    <source>
        <dbReference type="RuleBase" id="RU000520"/>
    </source>
</evidence>